<feature type="signal peptide" evidence="1">
    <location>
        <begin position="1"/>
        <end position="15"/>
    </location>
</feature>
<name>A0ABT6GGV6_9PROT</name>
<comment type="caution">
    <text evidence="2">The sequence shown here is derived from an EMBL/GenBank/DDBJ whole genome shotgun (WGS) entry which is preliminary data.</text>
</comment>
<evidence type="ECO:0000313" key="3">
    <source>
        <dbReference type="Proteomes" id="UP001529180"/>
    </source>
</evidence>
<feature type="chain" id="PRO_5045054209" evidence="1">
    <location>
        <begin position="16"/>
        <end position="210"/>
    </location>
</feature>
<evidence type="ECO:0000313" key="2">
    <source>
        <dbReference type="EMBL" id="MDG4721143.1"/>
    </source>
</evidence>
<protein>
    <submittedName>
        <fullName evidence="2">Uncharacterized protein</fullName>
    </submittedName>
</protein>
<dbReference type="RefSeq" id="WP_278006945.1">
    <property type="nucleotide sequence ID" value="NZ_JARSBO010000010.1"/>
</dbReference>
<sequence length="210" mass="23032">MIRSVLMVAAVMLLAACQTTNDKLKTITKQGDVVSGSYVAANGRTSVPLPSGEWIVAGSGYGRAGYDNPIERAILLRMGNGLVDGLIEIRTPVAMSRSGFILSDYCEDNNQAFLHRGGRAEGGSQDCWGIHQFNASLTGDLPDYLAQLNQYAWENGIDLPKSGKSVAFRFADRSYFLDVDYMDLWSGEVEEVKSWGREWYPKVKAGFEGS</sequence>
<keyword evidence="3" id="KW-1185">Reference proteome</keyword>
<dbReference type="EMBL" id="JARSBO010000010">
    <property type="protein sequence ID" value="MDG4721143.1"/>
    <property type="molecule type" value="Genomic_DNA"/>
</dbReference>
<dbReference type="Proteomes" id="UP001529180">
    <property type="component" value="Unassembled WGS sequence"/>
</dbReference>
<accession>A0ABT6GGV6</accession>
<reference evidence="2 3" key="1">
    <citation type="submission" date="2023-03" db="EMBL/GenBank/DDBJ databases">
        <title>Strain FZY0004 represents a novel species in the genus Thalassospira isolated from seawater.</title>
        <authorList>
            <person name="Fu Z.-Y."/>
        </authorList>
    </citation>
    <scope>NUCLEOTIDE SEQUENCE [LARGE SCALE GENOMIC DNA]</scope>
    <source>
        <strain evidence="2 3">FZY0004</strain>
    </source>
</reference>
<gene>
    <name evidence="2" type="ORF">P7680_19210</name>
</gene>
<proteinExistence type="predicted"/>
<keyword evidence="1" id="KW-0732">Signal</keyword>
<dbReference type="PROSITE" id="PS51257">
    <property type="entry name" value="PROKAR_LIPOPROTEIN"/>
    <property type="match status" value="1"/>
</dbReference>
<organism evidence="2 3">
    <name type="scientific">Thalassospira aquimaris</name>
    <dbReference type="NCBI Taxonomy" id="3037796"/>
    <lineage>
        <taxon>Bacteria</taxon>
        <taxon>Pseudomonadati</taxon>
        <taxon>Pseudomonadota</taxon>
        <taxon>Alphaproteobacteria</taxon>
        <taxon>Rhodospirillales</taxon>
        <taxon>Thalassospiraceae</taxon>
        <taxon>Thalassospira</taxon>
    </lineage>
</organism>
<evidence type="ECO:0000256" key="1">
    <source>
        <dbReference type="SAM" id="SignalP"/>
    </source>
</evidence>